<evidence type="ECO:0000256" key="2">
    <source>
        <dbReference type="ARBA" id="ARBA00022448"/>
    </source>
</evidence>
<evidence type="ECO:0000256" key="6">
    <source>
        <dbReference type="ARBA" id="ARBA00023136"/>
    </source>
</evidence>
<dbReference type="Pfam" id="PF00528">
    <property type="entry name" value="BPD_transp_1"/>
    <property type="match status" value="1"/>
</dbReference>
<accession>A0A087EKS6</accession>
<comment type="subcellular location">
    <subcellularLocation>
        <location evidence="1 7">Cell membrane</location>
        <topology evidence="1 7">Multi-pass membrane protein</topology>
    </subcellularLocation>
</comment>
<dbReference type="AlphaFoldDB" id="A0A087EKS6"/>
<keyword evidence="5 7" id="KW-1133">Transmembrane helix</keyword>
<comment type="caution">
    <text evidence="8">The sequence shown here is derived from an EMBL/GenBank/DDBJ whole genome shotgun (WGS) entry which is preliminary data.</text>
</comment>
<dbReference type="PANTHER" id="PTHR43386">
    <property type="entry name" value="OLIGOPEPTIDE TRANSPORT SYSTEM PERMEASE PROTEIN APPC"/>
    <property type="match status" value="1"/>
</dbReference>
<keyword evidence="9" id="KW-1185">Reference proteome</keyword>
<dbReference type="PROSITE" id="PS50928">
    <property type="entry name" value="ABC_TM1"/>
    <property type="match status" value="1"/>
</dbReference>
<gene>
    <name evidence="8" type="ORF">BITS_0893</name>
</gene>
<comment type="similarity">
    <text evidence="7">Belongs to the binding-protein-dependent transport system permease family.</text>
</comment>
<dbReference type="STRING" id="356829.BITS_0893"/>
<dbReference type="eggNOG" id="COG1173">
    <property type="taxonomic scope" value="Bacteria"/>
</dbReference>
<dbReference type="Proteomes" id="UP000029080">
    <property type="component" value="Unassembled WGS sequence"/>
</dbReference>
<feature type="transmembrane region" description="Helical" evidence="7">
    <location>
        <begin position="26"/>
        <end position="47"/>
    </location>
</feature>
<evidence type="ECO:0000256" key="1">
    <source>
        <dbReference type="ARBA" id="ARBA00004651"/>
    </source>
</evidence>
<dbReference type="EMBL" id="JGZU01000002">
    <property type="protein sequence ID" value="KFJ08377.1"/>
    <property type="molecule type" value="Genomic_DNA"/>
</dbReference>
<keyword evidence="6 7" id="KW-0472">Membrane</keyword>
<evidence type="ECO:0000256" key="7">
    <source>
        <dbReference type="RuleBase" id="RU363032"/>
    </source>
</evidence>
<dbReference type="OrthoDB" id="9812701at2"/>
<feature type="transmembrane region" description="Helical" evidence="7">
    <location>
        <begin position="133"/>
        <end position="158"/>
    </location>
</feature>
<evidence type="ECO:0000313" key="9">
    <source>
        <dbReference type="Proteomes" id="UP000029080"/>
    </source>
</evidence>
<dbReference type="GO" id="GO:0055085">
    <property type="term" value="P:transmembrane transport"/>
    <property type="evidence" value="ECO:0007669"/>
    <property type="project" value="InterPro"/>
</dbReference>
<keyword evidence="4 7" id="KW-0812">Transmembrane</keyword>
<feature type="transmembrane region" description="Helical" evidence="7">
    <location>
        <begin position="255"/>
        <end position="273"/>
    </location>
</feature>
<evidence type="ECO:0000256" key="4">
    <source>
        <dbReference type="ARBA" id="ARBA00022692"/>
    </source>
</evidence>
<dbReference type="PANTHER" id="PTHR43386:SF25">
    <property type="entry name" value="PEPTIDE ABC TRANSPORTER PERMEASE PROTEIN"/>
    <property type="match status" value="1"/>
</dbReference>
<proteinExistence type="inferred from homology"/>
<keyword evidence="3" id="KW-1003">Cell membrane</keyword>
<dbReference type="RefSeq" id="WP_044259183.1">
    <property type="nucleotide sequence ID" value="NZ_JAXEUP010000005.1"/>
</dbReference>
<reference evidence="8 9" key="1">
    <citation type="submission" date="2014-03" db="EMBL/GenBank/DDBJ databases">
        <title>Genomics of Bifidobacteria.</title>
        <authorList>
            <person name="Ventura M."/>
            <person name="Milani C."/>
            <person name="Lugli G.A."/>
        </authorList>
    </citation>
    <scope>NUCLEOTIDE SEQUENCE [LARGE SCALE GENOMIC DNA]</scope>
    <source>
        <strain evidence="8 9">JCM 13495</strain>
    </source>
</reference>
<evidence type="ECO:0000256" key="3">
    <source>
        <dbReference type="ARBA" id="ARBA00022475"/>
    </source>
</evidence>
<dbReference type="InterPro" id="IPR035906">
    <property type="entry name" value="MetI-like_sf"/>
</dbReference>
<dbReference type="CDD" id="cd06261">
    <property type="entry name" value="TM_PBP2"/>
    <property type="match status" value="1"/>
</dbReference>
<evidence type="ECO:0000313" key="8">
    <source>
        <dbReference type="EMBL" id="KFJ08377.1"/>
    </source>
</evidence>
<evidence type="ECO:0000256" key="5">
    <source>
        <dbReference type="ARBA" id="ARBA00022989"/>
    </source>
</evidence>
<sequence length="301" mass="31428">MSVVARLWQALRNTVRTLWSTVSGRYAVTVIAVWVVVSLISLVWTPYSLWQMDGYNVWAMPSAAHWMGTDGTGADVASWLMAGSRTDLVIVLLTVALSAVIGMCLVALMTLGSTWSSNATVVAVDALISIPTVLLALVLAVPFGASIAVVVVACGIGYGLNLARVVRPQALLVANSGYVESALSNGASRWRVFAQHIVPNILPVASVQLSLSAGTAILAESGLTYLGIGVPSGIPSWGRSLSLSVRLASVHPLTALWPGLVVALVVLALNLCGDVLRERSGVHHAGVASRQAASEGGENDR</sequence>
<dbReference type="SUPFAM" id="SSF161098">
    <property type="entry name" value="MetI-like"/>
    <property type="match status" value="1"/>
</dbReference>
<dbReference type="Gene3D" id="1.10.3720.10">
    <property type="entry name" value="MetI-like"/>
    <property type="match status" value="1"/>
</dbReference>
<protein>
    <submittedName>
        <fullName evidence="8">Peptide ABC transporter substrate-binding protein</fullName>
    </submittedName>
</protein>
<organism evidence="8 9">
    <name type="scientific">Bifidobacterium tsurumiense</name>
    <dbReference type="NCBI Taxonomy" id="356829"/>
    <lineage>
        <taxon>Bacteria</taxon>
        <taxon>Bacillati</taxon>
        <taxon>Actinomycetota</taxon>
        <taxon>Actinomycetes</taxon>
        <taxon>Bifidobacteriales</taxon>
        <taxon>Bifidobacteriaceae</taxon>
        <taxon>Bifidobacterium</taxon>
    </lineage>
</organism>
<dbReference type="GO" id="GO:0005886">
    <property type="term" value="C:plasma membrane"/>
    <property type="evidence" value="ECO:0007669"/>
    <property type="project" value="UniProtKB-SubCell"/>
</dbReference>
<feature type="transmembrane region" description="Helical" evidence="7">
    <location>
        <begin position="88"/>
        <end position="112"/>
    </location>
</feature>
<name>A0A087EKS6_9BIFI</name>
<dbReference type="InterPro" id="IPR000515">
    <property type="entry name" value="MetI-like"/>
</dbReference>
<keyword evidence="2 7" id="KW-0813">Transport</keyword>
<dbReference type="InterPro" id="IPR050366">
    <property type="entry name" value="BP-dependent_transpt_permease"/>
</dbReference>